<organism evidence="2 3">
    <name type="scientific">Saxophila tyrrhenica</name>
    <dbReference type="NCBI Taxonomy" id="1690608"/>
    <lineage>
        <taxon>Eukaryota</taxon>
        <taxon>Fungi</taxon>
        <taxon>Dikarya</taxon>
        <taxon>Ascomycota</taxon>
        <taxon>Pezizomycotina</taxon>
        <taxon>Dothideomycetes</taxon>
        <taxon>Dothideomycetidae</taxon>
        <taxon>Mycosphaerellales</taxon>
        <taxon>Extremaceae</taxon>
        <taxon>Saxophila</taxon>
    </lineage>
</organism>
<dbReference type="AlphaFoldDB" id="A0AAV9PIV9"/>
<comment type="caution">
    <text evidence="2">The sequence shown here is derived from an EMBL/GenBank/DDBJ whole genome shotgun (WGS) entry which is preliminary data.</text>
</comment>
<dbReference type="EMBL" id="JAVRRT010000004">
    <property type="protein sequence ID" value="KAK5172849.1"/>
    <property type="molecule type" value="Genomic_DNA"/>
</dbReference>
<sequence length="173" mass="20052">MQSSHGRDDQGERWLSRDSTYLRSNAAKGKQPQSSPEQSPHVERIDLTFELPFSKFSSDKPVCSFGAVPGRLETLDLHKTDFYELELPNDDSLVQHLAAKNLTDVRLVELLFRMEYVHNHPETAADLERIVRTLVPLLEKAEISFRTFWNHDPEPGTSYEEWKAYNVRNREPL</sequence>
<dbReference type="RefSeq" id="XP_064661567.1">
    <property type="nucleotide sequence ID" value="XM_064800228.1"/>
</dbReference>
<protein>
    <submittedName>
        <fullName evidence="2">Uncharacterized protein</fullName>
    </submittedName>
</protein>
<evidence type="ECO:0000256" key="1">
    <source>
        <dbReference type="SAM" id="MobiDB-lite"/>
    </source>
</evidence>
<gene>
    <name evidence="2" type="ORF">LTR77_002969</name>
</gene>
<name>A0AAV9PIV9_9PEZI</name>
<evidence type="ECO:0000313" key="3">
    <source>
        <dbReference type="Proteomes" id="UP001337655"/>
    </source>
</evidence>
<keyword evidence="3" id="KW-1185">Reference proteome</keyword>
<evidence type="ECO:0000313" key="2">
    <source>
        <dbReference type="EMBL" id="KAK5172849.1"/>
    </source>
</evidence>
<feature type="region of interest" description="Disordered" evidence="1">
    <location>
        <begin position="1"/>
        <end position="41"/>
    </location>
</feature>
<feature type="compositionally biased region" description="Basic and acidic residues" evidence="1">
    <location>
        <begin position="1"/>
        <end position="16"/>
    </location>
</feature>
<dbReference type="Proteomes" id="UP001337655">
    <property type="component" value="Unassembled WGS sequence"/>
</dbReference>
<dbReference type="GeneID" id="89924316"/>
<proteinExistence type="predicted"/>
<accession>A0AAV9PIV9</accession>
<reference evidence="2 3" key="1">
    <citation type="submission" date="2023-08" db="EMBL/GenBank/DDBJ databases">
        <title>Black Yeasts Isolated from many extreme environments.</title>
        <authorList>
            <person name="Coleine C."/>
            <person name="Stajich J.E."/>
            <person name="Selbmann L."/>
        </authorList>
    </citation>
    <scope>NUCLEOTIDE SEQUENCE [LARGE SCALE GENOMIC DNA]</scope>
    <source>
        <strain evidence="2 3">CCFEE 5935</strain>
    </source>
</reference>